<evidence type="ECO:0000256" key="9">
    <source>
        <dbReference type="ARBA" id="ARBA00022833"/>
    </source>
</evidence>
<dbReference type="Gene3D" id="1.10.390.10">
    <property type="entry name" value="Neutral Protease Domain 2"/>
    <property type="match status" value="1"/>
</dbReference>
<reference evidence="15" key="1">
    <citation type="submission" date="2021-03" db="EMBL/GenBank/DDBJ databases">
        <title>Acanthopleuribacteraceae sp. M133.</title>
        <authorList>
            <person name="Wang G."/>
        </authorList>
    </citation>
    <scope>NUCLEOTIDE SEQUENCE</scope>
    <source>
        <strain evidence="15">M133</strain>
    </source>
</reference>
<evidence type="ECO:0000256" key="13">
    <source>
        <dbReference type="SAM" id="SignalP"/>
    </source>
</evidence>
<evidence type="ECO:0000256" key="6">
    <source>
        <dbReference type="ARBA" id="ARBA00022723"/>
    </source>
</evidence>
<proteinExistence type="inferred from homology"/>
<dbReference type="KEGG" id="scor:J3U87_22690"/>
<dbReference type="Gene3D" id="2.60.40.10">
    <property type="entry name" value="Immunoglobulins"/>
    <property type="match status" value="2"/>
</dbReference>
<dbReference type="InterPro" id="IPR011096">
    <property type="entry name" value="FTP_domain"/>
</dbReference>
<keyword evidence="16" id="KW-1185">Reference proteome</keyword>
<dbReference type="EMBL" id="CP071793">
    <property type="protein sequence ID" value="QTD48397.1"/>
    <property type="molecule type" value="Genomic_DNA"/>
</dbReference>
<dbReference type="GO" id="GO:0006508">
    <property type="term" value="P:proteolysis"/>
    <property type="evidence" value="ECO:0007669"/>
    <property type="project" value="UniProtKB-KW"/>
</dbReference>
<evidence type="ECO:0000256" key="1">
    <source>
        <dbReference type="ARBA" id="ARBA00001947"/>
    </source>
</evidence>
<dbReference type="PROSITE" id="PS50853">
    <property type="entry name" value="FN3"/>
    <property type="match status" value="1"/>
</dbReference>
<dbReference type="InterPro" id="IPR013783">
    <property type="entry name" value="Ig-like_fold"/>
</dbReference>
<keyword evidence="6" id="KW-0479">Metal-binding</keyword>
<dbReference type="GO" id="GO:0008270">
    <property type="term" value="F:zinc ion binding"/>
    <property type="evidence" value="ECO:0007669"/>
    <property type="project" value="InterPro"/>
</dbReference>
<keyword evidence="8" id="KW-0378">Hydrolase</keyword>
<dbReference type="RefSeq" id="WP_237378050.1">
    <property type="nucleotide sequence ID" value="NZ_CP071793.1"/>
</dbReference>
<keyword evidence="7 13" id="KW-0732">Signal</keyword>
<dbReference type="SUPFAM" id="SSF49265">
    <property type="entry name" value="Fibronectin type III"/>
    <property type="match status" value="1"/>
</dbReference>
<keyword evidence="9" id="KW-0862">Zinc</keyword>
<evidence type="ECO:0000256" key="2">
    <source>
        <dbReference type="ARBA" id="ARBA00004613"/>
    </source>
</evidence>
<dbReference type="Proteomes" id="UP000663929">
    <property type="component" value="Chromosome"/>
</dbReference>
<keyword evidence="4" id="KW-0964">Secreted</keyword>
<accession>A0A8A4TFU4</accession>
<sequence length="1128" mass="121930">MKFQWLARAGMVTGLTCFLSLMAQLNSRPGSHPKHEDRNIDARPAALETQRTELVGTQQEALTRLGQKVNGFRYSIDPRTGVTRSLVSNTEYLTSPKTGDHLQIALAYIDANLAALGLDSADMAEYEVTDNVFSAVTGASHIYLRQMHRGIPVFNGQLHVNVNREGRIISVNNAFVRNLAGHVNSLTPAIDAASALGASARSLELDQFQPPTVTSPAEGPTQRTVLQSAALSTKPIEAGLMWLPISKGRVRLVWNFAAWLPNGQHVFNFNIDAVESKVWTRVDWVASDNYKVYPMPVESPIHTAPGPPEDARVVVEDPADATASPFGWHDTNGEPGAEHTITRGNNVHAYEDPRNNNSSSGDEPDGGQDLVFEPSLDLNATPQTNMEASVVNLFYWNNIIHDVAYQYGFDEAGGNFQQTNYSDAGQGNDAVQAESMDGREIGNANNANFATPPDGSRPRMQMFIWTDQTPNRDGDFDSGIVVHEYGHGISNRLVGGPNTTDCLFNRQQPGEGLSDWWSLFFTAEVGDLGTDRRGVGTFALYQAPDGPGIRTQPYSTDPGINTHTYESIDGAFVPHGVGEVWAQAAWEAYWALVDEHGFDPDLYNATGTAGNQRMMLYVMEGLKNSACNPTFTDVRDGIISAALDNHGGEDVCTLWRAFAEFGLGEDAVSGGSDSTSPTNGFSQPQACLCTMPATPSGLQGQNNGDNRIDLTWQAASGATHYNVYRSYDGCASDTWELVAENLTETSYSDQTVSGGTTYTFAIRAKDETGFCETESSNCITETATGACIRPPGFAGLVAAVNQEQEQCSVMLSWNAATGYCGDNLTYNIYRDTVSGFTPSPANRIASCITGSSYLDVQVDSLTTYYYLVRAEDDVSGTNCTGNEDLNRVEIAATPSGPDATLLQDDVETDNATFTLETGSADTGTAIWNRDASGGHGGGHAWFASDEEVIKDQMLVTSAAMTFQAGTSPTLSFHHNFVTENTYDGGVLEYSVDSGTTWHDILAGDGGAIPANEERFQGNGYTGTISTSYNSPIGGRQAFTGNSGGYIKETVDLSDFEGQSVVFRWRMACDSSVASTGWWVDDFLVFQSSECDGSEACPTMGQVMPMWPQYDILEMIGCMEVPVARIDVP</sequence>
<protein>
    <submittedName>
        <fullName evidence="15">M36 family metallopeptidase</fullName>
    </submittedName>
</protein>
<dbReference type="InterPro" id="IPR036116">
    <property type="entry name" value="FN3_sf"/>
</dbReference>
<dbReference type="Pfam" id="PF02128">
    <property type="entry name" value="Peptidase_M36"/>
    <property type="match status" value="1"/>
</dbReference>
<dbReference type="Gene3D" id="3.10.170.10">
    <property type="match status" value="1"/>
</dbReference>
<dbReference type="Gene3D" id="2.60.120.260">
    <property type="entry name" value="Galactose-binding domain-like"/>
    <property type="match status" value="1"/>
</dbReference>
<keyword evidence="5" id="KW-0645">Protease</keyword>
<evidence type="ECO:0000259" key="14">
    <source>
        <dbReference type="PROSITE" id="PS50853"/>
    </source>
</evidence>
<keyword evidence="10" id="KW-0482">Metalloprotease</keyword>
<evidence type="ECO:0000256" key="3">
    <source>
        <dbReference type="ARBA" id="ARBA00006006"/>
    </source>
</evidence>
<evidence type="ECO:0000256" key="5">
    <source>
        <dbReference type="ARBA" id="ARBA00022670"/>
    </source>
</evidence>
<dbReference type="InterPro" id="IPR027268">
    <property type="entry name" value="Peptidase_M4/M1_CTD_sf"/>
</dbReference>
<dbReference type="InterPro" id="IPR001842">
    <property type="entry name" value="Peptidase_M36"/>
</dbReference>
<evidence type="ECO:0000256" key="12">
    <source>
        <dbReference type="SAM" id="MobiDB-lite"/>
    </source>
</evidence>
<organism evidence="15 16">
    <name type="scientific">Sulfidibacter corallicola</name>
    <dbReference type="NCBI Taxonomy" id="2818388"/>
    <lineage>
        <taxon>Bacteria</taxon>
        <taxon>Pseudomonadati</taxon>
        <taxon>Acidobacteriota</taxon>
        <taxon>Holophagae</taxon>
        <taxon>Acanthopleuribacterales</taxon>
        <taxon>Acanthopleuribacteraceae</taxon>
        <taxon>Sulfidibacter</taxon>
    </lineage>
</organism>
<comment type="cofactor">
    <cofactor evidence="1">
        <name>Zn(2+)</name>
        <dbReference type="ChEBI" id="CHEBI:29105"/>
    </cofactor>
</comment>
<evidence type="ECO:0000313" key="16">
    <source>
        <dbReference type="Proteomes" id="UP000663929"/>
    </source>
</evidence>
<dbReference type="Pfam" id="PF07504">
    <property type="entry name" value="FTP"/>
    <property type="match status" value="1"/>
</dbReference>
<dbReference type="PANTHER" id="PTHR33478">
    <property type="entry name" value="EXTRACELLULAR METALLOPROTEINASE MEP"/>
    <property type="match status" value="1"/>
</dbReference>
<evidence type="ECO:0000256" key="4">
    <source>
        <dbReference type="ARBA" id="ARBA00022525"/>
    </source>
</evidence>
<gene>
    <name evidence="15" type="ORF">J3U87_22690</name>
</gene>
<feature type="signal peptide" evidence="13">
    <location>
        <begin position="1"/>
        <end position="23"/>
    </location>
</feature>
<evidence type="ECO:0000256" key="10">
    <source>
        <dbReference type="ARBA" id="ARBA00023049"/>
    </source>
</evidence>
<dbReference type="InterPro" id="IPR003961">
    <property type="entry name" value="FN3_dom"/>
</dbReference>
<dbReference type="SUPFAM" id="SSF55486">
    <property type="entry name" value="Metalloproteases ('zincins'), catalytic domain"/>
    <property type="match status" value="1"/>
</dbReference>
<feature type="domain" description="Fibronectin type-III" evidence="14">
    <location>
        <begin position="694"/>
        <end position="787"/>
    </location>
</feature>
<dbReference type="CDD" id="cd09596">
    <property type="entry name" value="M36"/>
    <property type="match status" value="1"/>
</dbReference>
<evidence type="ECO:0000256" key="7">
    <source>
        <dbReference type="ARBA" id="ARBA00022729"/>
    </source>
</evidence>
<dbReference type="InterPro" id="IPR050371">
    <property type="entry name" value="Fungal_virulence_M36"/>
</dbReference>
<dbReference type="Pfam" id="PF20773">
    <property type="entry name" value="InhA-like_MAM"/>
    <property type="match status" value="1"/>
</dbReference>
<feature type="region of interest" description="Disordered" evidence="12">
    <location>
        <begin position="321"/>
        <end position="373"/>
    </location>
</feature>
<name>A0A8A4TFU4_SULCO</name>
<feature type="chain" id="PRO_5035143964" evidence="13">
    <location>
        <begin position="24"/>
        <end position="1128"/>
    </location>
</feature>
<evidence type="ECO:0000256" key="8">
    <source>
        <dbReference type="ARBA" id="ARBA00022801"/>
    </source>
</evidence>
<evidence type="ECO:0000313" key="15">
    <source>
        <dbReference type="EMBL" id="QTD48397.1"/>
    </source>
</evidence>
<evidence type="ECO:0000256" key="11">
    <source>
        <dbReference type="ARBA" id="ARBA00023145"/>
    </source>
</evidence>
<comment type="subcellular location">
    <subcellularLocation>
        <location evidence="2">Secreted</location>
    </subcellularLocation>
</comment>
<dbReference type="SMART" id="SM00060">
    <property type="entry name" value="FN3"/>
    <property type="match status" value="2"/>
</dbReference>
<dbReference type="GO" id="GO:0005615">
    <property type="term" value="C:extracellular space"/>
    <property type="evidence" value="ECO:0007669"/>
    <property type="project" value="InterPro"/>
</dbReference>
<keyword evidence="11" id="KW-0865">Zymogen</keyword>
<comment type="similarity">
    <text evidence="3">Belongs to the peptidase M36 family.</text>
</comment>
<dbReference type="PRINTS" id="PR00999">
    <property type="entry name" value="FUNGALYSIN"/>
</dbReference>
<dbReference type="PANTHER" id="PTHR33478:SF1">
    <property type="entry name" value="EXTRACELLULAR METALLOPROTEINASE MEP"/>
    <property type="match status" value="1"/>
</dbReference>
<dbReference type="GO" id="GO:0004222">
    <property type="term" value="F:metalloendopeptidase activity"/>
    <property type="evidence" value="ECO:0007669"/>
    <property type="project" value="InterPro"/>
</dbReference>
<dbReference type="CDD" id="cd00063">
    <property type="entry name" value="FN3"/>
    <property type="match status" value="1"/>
</dbReference>
<dbReference type="AlphaFoldDB" id="A0A8A4TFU4"/>